<dbReference type="GeneID" id="20659405"/>
<dbReference type="AlphaFoldDB" id="G4ZRR4"/>
<gene>
    <name evidence="1" type="ORF">PHYSODRAFT_512816</name>
</gene>
<dbReference type="InParanoid" id="G4ZRR4"/>
<dbReference type="KEGG" id="psoj:PHYSODRAFT_512816"/>
<accession>G4ZRR4</accession>
<dbReference type="EMBL" id="JH159156">
    <property type="protein sequence ID" value="EGZ13873.1"/>
    <property type="molecule type" value="Genomic_DNA"/>
</dbReference>
<evidence type="ECO:0000313" key="2">
    <source>
        <dbReference type="Proteomes" id="UP000002640"/>
    </source>
</evidence>
<reference evidence="1 2" key="1">
    <citation type="journal article" date="2006" name="Science">
        <title>Phytophthora genome sequences uncover evolutionary origins and mechanisms of pathogenesis.</title>
        <authorList>
            <person name="Tyler B.M."/>
            <person name="Tripathy S."/>
            <person name="Zhang X."/>
            <person name="Dehal P."/>
            <person name="Jiang R.H."/>
            <person name="Aerts A."/>
            <person name="Arredondo F.D."/>
            <person name="Baxter L."/>
            <person name="Bensasson D."/>
            <person name="Beynon J.L."/>
            <person name="Chapman J."/>
            <person name="Damasceno C.M."/>
            <person name="Dorrance A.E."/>
            <person name="Dou D."/>
            <person name="Dickerman A.W."/>
            <person name="Dubchak I.L."/>
            <person name="Garbelotto M."/>
            <person name="Gijzen M."/>
            <person name="Gordon S.G."/>
            <person name="Govers F."/>
            <person name="Grunwald N.J."/>
            <person name="Huang W."/>
            <person name="Ivors K.L."/>
            <person name="Jones R.W."/>
            <person name="Kamoun S."/>
            <person name="Krampis K."/>
            <person name="Lamour K.H."/>
            <person name="Lee M.K."/>
            <person name="McDonald W.H."/>
            <person name="Medina M."/>
            <person name="Meijer H.J."/>
            <person name="Nordberg E.K."/>
            <person name="Maclean D.J."/>
            <person name="Ospina-Giraldo M.D."/>
            <person name="Morris P.F."/>
            <person name="Phuntumart V."/>
            <person name="Putnam N.H."/>
            <person name="Rash S."/>
            <person name="Rose J.K."/>
            <person name="Sakihama Y."/>
            <person name="Salamov A.A."/>
            <person name="Savidor A."/>
            <person name="Scheuring C.F."/>
            <person name="Smith B.M."/>
            <person name="Sobral B.W."/>
            <person name="Terry A."/>
            <person name="Torto-Alalibo T.A."/>
            <person name="Win J."/>
            <person name="Xu Z."/>
            <person name="Zhang H."/>
            <person name="Grigoriev I.V."/>
            <person name="Rokhsar D.S."/>
            <person name="Boore J.L."/>
        </authorList>
    </citation>
    <scope>NUCLEOTIDE SEQUENCE [LARGE SCALE GENOMIC DNA]</scope>
    <source>
        <strain evidence="1 2">P6497</strain>
    </source>
</reference>
<sequence>MHRILLRLIKPGWLSHDNAAHAYSSTASQNLVSLSRESAITIQYELELRLLRGEARISQLHRHWGLRRSHPTSADKSVIDMVACRSLSEIIRSRQLSVEGAAKLLRGKTLPDCRPNKALDPDRLRYVLRGYPHLDLLINIATKGIEAQWGDGPIPVRPPPKNHGSCRRHLKAVGKSIRAGQDSGQYMVVDADILERWSNVICTPLGAVEKKDVDPSVEVRTIHDLSNPFGNSTND</sequence>
<organism evidence="1 2">
    <name type="scientific">Phytophthora sojae (strain P6497)</name>
    <name type="common">Soybean stem and root rot agent</name>
    <name type="synonym">Phytophthora megasperma f. sp. glycines</name>
    <dbReference type="NCBI Taxonomy" id="1094619"/>
    <lineage>
        <taxon>Eukaryota</taxon>
        <taxon>Sar</taxon>
        <taxon>Stramenopiles</taxon>
        <taxon>Oomycota</taxon>
        <taxon>Peronosporomycetes</taxon>
        <taxon>Peronosporales</taxon>
        <taxon>Peronosporaceae</taxon>
        <taxon>Phytophthora</taxon>
    </lineage>
</organism>
<evidence type="ECO:0000313" key="1">
    <source>
        <dbReference type="EMBL" id="EGZ13873.1"/>
    </source>
</evidence>
<keyword evidence="2" id="KW-1185">Reference proteome</keyword>
<dbReference type="RefSeq" id="XP_009531302.1">
    <property type="nucleotide sequence ID" value="XM_009533007.1"/>
</dbReference>
<dbReference type="Proteomes" id="UP000002640">
    <property type="component" value="Unassembled WGS sequence"/>
</dbReference>
<protein>
    <submittedName>
        <fullName evidence="1">Uncharacterized protein</fullName>
    </submittedName>
</protein>
<name>G4ZRR4_PHYSP</name>
<proteinExistence type="predicted"/>